<dbReference type="OrthoDB" id="9904980at2"/>
<gene>
    <name evidence="1" type="ORF">CMC5_005930</name>
</gene>
<organism evidence="1 2">
    <name type="scientific">Chondromyces crocatus</name>
    <dbReference type="NCBI Taxonomy" id="52"/>
    <lineage>
        <taxon>Bacteria</taxon>
        <taxon>Pseudomonadati</taxon>
        <taxon>Myxococcota</taxon>
        <taxon>Polyangia</taxon>
        <taxon>Polyangiales</taxon>
        <taxon>Polyangiaceae</taxon>
        <taxon>Chondromyces</taxon>
    </lineage>
</organism>
<evidence type="ECO:0000313" key="1">
    <source>
        <dbReference type="EMBL" id="AKT36477.1"/>
    </source>
</evidence>
<dbReference type="PROSITE" id="PS51257">
    <property type="entry name" value="PROKAR_LIPOPROTEIN"/>
    <property type="match status" value="1"/>
</dbReference>
<evidence type="ECO:0000313" key="2">
    <source>
        <dbReference type="Proteomes" id="UP000067626"/>
    </source>
</evidence>
<dbReference type="KEGG" id="ccro:CMC5_005930"/>
<proteinExistence type="predicted"/>
<dbReference type="Proteomes" id="UP000067626">
    <property type="component" value="Chromosome"/>
</dbReference>
<name>A0A0K1E702_CHOCO</name>
<sequence length="108" mass="11765">MRPPLLVVLCSLGLLACEPALQPYGFMAQQYDPDEECLGPSRLVDVLNGPEPEPCNEPRCWHSAFDEIFITTRTCIAPPDFTDGTQDPPGSDCALALAALEAKELCEE</sequence>
<dbReference type="AlphaFoldDB" id="A0A0K1E702"/>
<protein>
    <submittedName>
        <fullName evidence="1">Uncharacterized protein</fullName>
    </submittedName>
</protein>
<reference evidence="1 2" key="1">
    <citation type="submission" date="2015-07" db="EMBL/GenBank/DDBJ databases">
        <title>Genome analysis of myxobacterium Chondromyces crocatus Cm c5 reveals a high potential for natural compound synthesis and the genetic basis for the loss of fruiting body formation.</title>
        <authorList>
            <person name="Zaburannyi N."/>
            <person name="Bunk B."/>
            <person name="Maier J."/>
            <person name="Overmann J."/>
            <person name="Mueller R."/>
        </authorList>
    </citation>
    <scope>NUCLEOTIDE SEQUENCE [LARGE SCALE GENOMIC DNA]</scope>
    <source>
        <strain evidence="1 2">Cm c5</strain>
    </source>
</reference>
<dbReference type="RefSeq" id="WP_050428990.1">
    <property type="nucleotide sequence ID" value="NZ_CP012159.1"/>
</dbReference>
<dbReference type="EMBL" id="CP012159">
    <property type="protein sequence ID" value="AKT36477.1"/>
    <property type="molecule type" value="Genomic_DNA"/>
</dbReference>
<keyword evidence="2" id="KW-1185">Reference proteome</keyword>
<dbReference type="STRING" id="52.CMC5_005930"/>
<accession>A0A0K1E702</accession>